<evidence type="ECO:0000256" key="11">
    <source>
        <dbReference type="ARBA" id="ARBA00049878"/>
    </source>
</evidence>
<dbReference type="OrthoDB" id="9803224at2"/>
<dbReference type="EMBL" id="CP001998">
    <property type="protein sequence ID" value="ADE53881.1"/>
    <property type="molecule type" value="Genomic_DNA"/>
</dbReference>
<comment type="catalytic activity">
    <reaction evidence="11">
        <text>2 [molybdopterin-synthase sulfur-carrier protein]-C-terminal-Gly-aminoethanethioate + cyclic pyranopterin phosphate + H2O = molybdopterin + 2 [molybdopterin-synthase sulfur-carrier protein]-C-terminal Gly-Gly + 2 H(+)</text>
        <dbReference type="Rhea" id="RHEA:26333"/>
        <dbReference type="Rhea" id="RHEA-COMP:12202"/>
        <dbReference type="Rhea" id="RHEA-COMP:19907"/>
        <dbReference type="ChEBI" id="CHEBI:15377"/>
        <dbReference type="ChEBI" id="CHEBI:15378"/>
        <dbReference type="ChEBI" id="CHEBI:58698"/>
        <dbReference type="ChEBI" id="CHEBI:59648"/>
        <dbReference type="ChEBI" id="CHEBI:90778"/>
        <dbReference type="ChEBI" id="CHEBI:232372"/>
        <dbReference type="EC" id="2.8.1.12"/>
    </reaction>
</comment>
<organism evidence="12 13">
    <name type="scientific">Coraliomargarita akajimensis (strain DSM 45221 / IAM 15411 / JCM 23193 / KCTC 12865 / 04OKA010-24)</name>
    <dbReference type="NCBI Taxonomy" id="583355"/>
    <lineage>
        <taxon>Bacteria</taxon>
        <taxon>Pseudomonadati</taxon>
        <taxon>Verrucomicrobiota</taxon>
        <taxon>Opitutia</taxon>
        <taxon>Puniceicoccales</taxon>
        <taxon>Coraliomargaritaceae</taxon>
        <taxon>Coraliomargarita</taxon>
    </lineage>
</organism>
<dbReference type="SUPFAM" id="SSF54690">
    <property type="entry name" value="Molybdopterin synthase subunit MoaE"/>
    <property type="match status" value="1"/>
</dbReference>
<evidence type="ECO:0000313" key="13">
    <source>
        <dbReference type="Proteomes" id="UP000000925"/>
    </source>
</evidence>
<reference evidence="12 13" key="1">
    <citation type="journal article" date="2010" name="Stand. Genomic Sci.">
        <title>Complete genome sequence of Coraliomargarita akajimensis type strain (04OKA010-24).</title>
        <authorList>
            <person name="Mavromatis K."/>
            <person name="Abt B."/>
            <person name="Brambilla E."/>
            <person name="Lapidus A."/>
            <person name="Copeland A."/>
            <person name="Deshpande S."/>
            <person name="Nolan M."/>
            <person name="Lucas S."/>
            <person name="Tice H."/>
            <person name="Cheng J.F."/>
            <person name="Han C."/>
            <person name="Detter J.C."/>
            <person name="Woyke T."/>
            <person name="Goodwin L."/>
            <person name="Pitluck S."/>
            <person name="Held B."/>
            <person name="Brettin T."/>
            <person name="Tapia R."/>
            <person name="Ivanova N."/>
            <person name="Mikhailova N."/>
            <person name="Pati A."/>
            <person name="Liolios K."/>
            <person name="Chen A."/>
            <person name="Palaniappan K."/>
            <person name="Land M."/>
            <person name="Hauser L."/>
            <person name="Chang Y.J."/>
            <person name="Jeffries C.D."/>
            <person name="Rohde M."/>
            <person name="Goker M."/>
            <person name="Bristow J."/>
            <person name="Eisen J.A."/>
            <person name="Markowitz V."/>
            <person name="Hugenholtz P."/>
            <person name="Klenk H.P."/>
            <person name="Kyrpides N.C."/>
        </authorList>
    </citation>
    <scope>NUCLEOTIDE SEQUENCE [LARGE SCALE GENOMIC DNA]</scope>
    <source>
        <strain evidence="13">DSM 45221 / IAM 15411 / JCM 23193 / KCTC 12865</strain>
    </source>
</reference>
<sequence>MFELTRTPIDPSALRNSLLSNSAGAYCSYEGWVRDHNEGKSVAELHYHGYPELAPSIANCIIQEASEKFQLEAASIVHRLGPLSTADIAVWVGVTAHHRGDSFLACRYIIDNVKHRLPIWKKEVYTDGSHAWIESNHCGCADPANLVKHSTEKASCTHGHHHH</sequence>
<dbReference type="InterPro" id="IPR003448">
    <property type="entry name" value="Mopterin_biosynth_MoaE"/>
</dbReference>
<dbReference type="GO" id="GO:0006777">
    <property type="term" value="P:Mo-molybdopterin cofactor biosynthetic process"/>
    <property type="evidence" value="ECO:0007669"/>
    <property type="project" value="UniProtKB-KW"/>
</dbReference>
<dbReference type="Proteomes" id="UP000000925">
    <property type="component" value="Chromosome"/>
</dbReference>
<dbReference type="EC" id="2.8.1.12" evidence="3"/>
<dbReference type="GO" id="GO:0030366">
    <property type="term" value="F:molybdopterin synthase activity"/>
    <property type="evidence" value="ECO:0007669"/>
    <property type="project" value="UniProtKB-EC"/>
</dbReference>
<evidence type="ECO:0000256" key="9">
    <source>
        <dbReference type="ARBA" id="ARBA00030781"/>
    </source>
</evidence>
<dbReference type="STRING" id="583355.Caka_0858"/>
<comment type="pathway">
    <text evidence="1">Cofactor biosynthesis; molybdopterin biosynthesis.</text>
</comment>
<dbReference type="RefSeq" id="WP_013042605.1">
    <property type="nucleotide sequence ID" value="NC_014008.1"/>
</dbReference>
<protein>
    <recommendedName>
        <fullName evidence="4">Molybdopterin synthase catalytic subunit</fullName>
        <ecNumber evidence="3">2.8.1.12</ecNumber>
    </recommendedName>
    <alternativeName>
        <fullName evidence="9">MPT synthase subunit 2</fullName>
    </alternativeName>
    <alternativeName>
        <fullName evidence="7">Molybdenum cofactor biosynthesis protein E</fullName>
    </alternativeName>
    <alternativeName>
        <fullName evidence="8">Molybdopterin-converting factor large subunit</fullName>
    </alternativeName>
    <alternativeName>
        <fullName evidence="10">Molybdopterin-converting factor subunit 2</fullName>
    </alternativeName>
</protein>
<evidence type="ECO:0000256" key="2">
    <source>
        <dbReference type="ARBA" id="ARBA00005426"/>
    </source>
</evidence>
<dbReference type="InterPro" id="IPR036563">
    <property type="entry name" value="MoaE_sf"/>
</dbReference>
<evidence type="ECO:0000256" key="8">
    <source>
        <dbReference type="ARBA" id="ARBA00030407"/>
    </source>
</evidence>
<dbReference type="PANTHER" id="PTHR23404">
    <property type="entry name" value="MOLYBDOPTERIN SYNTHASE RELATED"/>
    <property type="match status" value="1"/>
</dbReference>
<evidence type="ECO:0000256" key="5">
    <source>
        <dbReference type="ARBA" id="ARBA00023150"/>
    </source>
</evidence>
<dbReference type="AlphaFoldDB" id="D5EQB3"/>
<evidence type="ECO:0000313" key="12">
    <source>
        <dbReference type="EMBL" id="ADE53881.1"/>
    </source>
</evidence>
<dbReference type="Gene3D" id="3.90.1170.40">
    <property type="entry name" value="Molybdopterin biosynthesis MoaE subunit"/>
    <property type="match status" value="1"/>
</dbReference>
<accession>D5EQB3</accession>
<evidence type="ECO:0000256" key="7">
    <source>
        <dbReference type="ARBA" id="ARBA00029745"/>
    </source>
</evidence>
<dbReference type="eggNOG" id="COG0314">
    <property type="taxonomic scope" value="Bacteria"/>
</dbReference>
<dbReference type="HOGENOM" id="CLU_089568_1_2_0"/>
<proteinExistence type="inferred from homology"/>
<keyword evidence="13" id="KW-1185">Reference proteome</keyword>
<evidence type="ECO:0000256" key="1">
    <source>
        <dbReference type="ARBA" id="ARBA00005046"/>
    </source>
</evidence>
<gene>
    <name evidence="12" type="ordered locus">Caka_0858</name>
</gene>
<evidence type="ECO:0000256" key="4">
    <source>
        <dbReference type="ARBA" id="ARBA00013858"/>
    </source>
</evidence>
<keyword evidence="5" id="KW-0501">Molybdenum cofactor biosynthesis</keyword>
<dbReference type="Pfam" id="PF02391">
    <property type="entry name" value="MoaE"/>
    <property type="match status" value="1"/>
</dbReference>
<comment type="similarity">
    <text evidence="2">Belongs to the MoaE family.</text>
</comment>
<dbReference type="CDD" id="cd00756">
    <property type="entry name" value="MoaE"/>
    <property type="match status" value="1"/>
</dbReference>
<evidence type="ECO:0000256" key="6">
    <source>
        <dbReference type="ARBA" id="ARBA00026066"/>
    </source>
</evidence>
<dbReference type="KEGG" id="caa:Caka_0858"/>
<evidence type="ECO:0000256" key="10">
    <source>
        <dbReference type="ARBA" id="ARBA00032474"/>
    </source>
</evidence>
<comment type="subunit">
    <text evidence="6">Heterotetramer of 2 MoaD subunits and 2 MoaE subunits. Also stable as homodimer. The enzyme changes between these two forms during catalysis.</text>
</comment>
<name>D5EQB3_CORAD</name>
<evidence type="ECO:0000256" key="3">
    <source>
        <dbReference type="ARBA" id="ARBA00011950"/>
    </source>
</evidence>